<protein>
    <submittedName>
        <fullName evidence="3">NADL2 protein</fullName>
    </submittedName>
</protein>
<dbReference type="EMBL" id="JAATIS010004040">
    <property type="protein sequence ID" value="KAG2462070.1"/>
    <property type="molecule type" value="Genomic_DNA"/>
</dbReference>
<evidence type="ECO:0000313" key="4">
    <source>
        <dbReference type="Proteomes" id="UP000886611"/>
    </source>
</evidence>
<feature type="non-terminal residue" evidence="3">
    <location>
        <position position="1"/>
    </location>
</feature>
<dbReference type="Proteomes" id="UP000886611">
    <property type="component" value="Unassembled WGS sequence"/>
</dbReference>
<dbReference type="InterPro" id="IPR036757">
    <property type="entry name" value="TFR-like_dimer_dom_sf"/>
</dbReference>
<feature type="region of interest" description="Disordered" evidence="1">
    <location>
        <begin position="1"/>
        <end position="28"/>
    </location>
</feature>
<dbReference type="SUPFAM" id="SSF47672">
    <property type="entry name" value="Transferrin receptor-like dimerisation domain"/>
    <property type="match status" value="1"/>
</dbReference>
<evidence type="ECO:0000256" key="1">
    <source>
        <dbReference type="SAM" id="MobiDB-lite"/>
    </source>
</evidence>
<comment type="caution">
    <text evidence="3">The sequence shown here is derived from an EMBL/GenBank/DDBJ whole genome shotgun (WGS) entry which is preliminary data.</text>
</comment>
<gene>
    <name evidence="3" type="primary">Naaladl2</name>
    <name evidence="3" type="ORF">GTO96_0000838</name>
</gene>
<evidence type="ECO:0000259" key="2">
    <source>
        <dbReference type="Pfam" id="PF04253"/>
    </source>
</evidence>
<dbReference type="AlphaFoldDB" id="A0A8X7X6Y0"/>
<keyword evidence="4" id="KW-1185">Reference proteome</keyword>
<dbReference type="Gene3D" id="1.20.930.40">
    <property type="entry name" value="Transferrin receptor-like, dimerisation domain"/>
    <property type="match status" value="1"/>
</dbReference>
<dbReference type="Pfam" id="PF04253">
    <property type="entry name" value="TFR_dimer"/>
    <property type="match status" value="1"/>
</dbReference>
<sequence>MAYSGSLRESAQLFQSEEMRPANDPKERDPVHVRMLNDVLQNLEKNFVIPQAPPGFYRNILYALDDQTNQFSILKESQDHWKLKHLNETLKRPLSMVLNCINSAERHLAVGLDLFEDVSTTKH</sequence>
<evidence type="ECO:0000313" key="3">
    <source>
        <dbReference type="EMBL" id="KAG2462070.1"/>
    </source>
</evidence>
<dbReference type="InterPro" id="IPR007365">
    <property type="entry name" value="TFR-like_dimer_dom"/>
</dbReference>
<feature type="domain" description="Transferrin receptor-like dimerisation" evidence="2">
    <location>
        <begin position="6"/>
        <end position="108"/>
    </location>
</feature>
<reference evidence="3 4" key="1">
    <citation type="journal article" date="2021" name="Cell">
        <title>Tracing the genetic footprints of vertebrate landing in non-teleost ray-finned fishes.</title>
        <authorList>
            <person name="Bi X."/>
            <person name="Wang K."/>
            <person name="Yang L."/>
            <person name="Pan H."/>
            <person name="Jiang H."/>
            <person name="Wei Q."/>
            <person name="Fang M."/>
            <person name="Yu H."/>
            <person name="Zhu C."/>
            <person name="Cai Y."/>
            <person name="He Y."/>
            <person name="Gan X."/>
            <person name="Zeng H."/>
            <person name="Yu D."/>
            <person name="Zhu Y."/>
            <person name="Jiang H."/>
            <person name="Qiu Q."/>
            <person name="Yang H."/>
            <person name="Zhang Y.E."/>
            <person name="Wang W."/>
            <person name="Zhu M."/>
            <person name="He S."/>
            <person name="Zhang G."/>
        </authorList>
    </citation>
    <scope>NUCLEOTIDE SEQUENCE [LARGE SCALE GENOMIC DNA]</scope>
    <source>
        <strain evidence="3">Bchr_013</strain>
    </source>
</reference>
<accession>A0A8X7X6Y0</accession>
<proteinExistence type="predicted"/>
<feature type="compositionally biased region" description="Basic and acidic residues" evidence="1">
    <location>
        <begin position="17"/>
        <end position="28"/>
    </location>
</feature>
<name>A0A8X7X6Y0_POLSE</name>
<organism evidence="3 4">
    <name type="scientific">Polypterus senegalus</name>
    <name type="common">Senegal bichir</name>
    <dbReference type="NCBI Taxonomy" id="55291"/>
    <lineage>
        <taxon>Eukaryota</taxon>
        <taxon>Metazoa</taxon>
        <taxon>Chordata</taxon>
        <taxon>Craniata</taxon>
        <taxon>Vertebrata</taxon>
        <taxon>Euteleostomi</taxon>
        <taxon>Actinopterygii</taxon>
        <taxon>Polypteriformes</taxon>
        <taxon>Polypteridae</taxon>
        <taxon>Polypterus</taxon>
    </lineage>
</organism>
<feature type="non-terminal residue" evidence="3">
    <location>
        <position position="123"/>
    </location>
</feature>